<name>A0A226QJ72_9BACL</name>
<dbReference type="PROSITE" id="PS51186">
    <property type="entry name" value="GNAT"/>
    <property type="match status" value="1"/>
</dbReference>
<dbReference type="CDD" id="cd04301">
    <property type="entry name" value="NAT_SF"/>
    <property type="match status" value="1"/>
</dbReference>
<gene>
    <name evidence="4" type="ORF">B9L23_10285</name>
</gene>
<dbReference type="InterPro" id="IPR016181">
    <property type="entry name" value="Acyl_CoA_acyltransferase"/>
</dbReference>
<dbReference type="Gene3D" id="3.40.630.30">
    <property type="match status" value="1"/>
</dbReference>
<sequence>MNVRHATVDDAEELAHLILQVEKEAEFMLFEAGERTLTPDLQRSQIEAMQNEENSTILVAEADGKLVGYLVARGGSARRNKHTVYIVIGVLASYRGKGIGTMLFAELERWARTKGIHRLELTVVVNNQRAVSLYRKMGFEQEGIKRHSLLINGKYVDEYYMANCCN</sequence>
<proteinExistence type="predicted"/>
<dbReference type="SUPFAM" id="SSF55729">
    <property type="entry name" value="Acyl-CoA N-acyltransferases (Nat)"/>
    <property type="match status" value="1"/>
</dbReference>
<dbReference type="InterPro" id="IPR050832">
    <property type="entry name" value="Bact_Acetyltransf"/>
</dbReference>
<evidence type="ECO:0000259" key="3">
    <source>
        <dbReference type="PROSITE" id="PS51186"/>
    </source>
</evidence>
<reference evidence="4 5" key="1">
    <citation type="submission" date="2017-04" db="EMBL/GenBank/DDBJ databases">
        <title>The genome sequence of Parageobacillus galactosidasius DSM 18751.</title>
        <authorList>
            <person name="Ramaloko W.T."/>
            <person name="Koen N."/>
            <person name="Polliack S."/>
            <person name="Aliyu H."/>
            <person name="Lebre P."/>
            <person name="Mohr T."/>
            <person name="Oswald F."/>
            <person name="Zwick M."/>
            <person name="Neumann A."/>
            <person name="Syldatk C."/>
            <person name="Cowan D."/>
            <person name="De Maayer P."/>
        </authorList>
    </citation>
    <scope>NUCLEOTIDE SEQUENCE [LARGE SCALE GENOMIC DNA]</scope>
    <source>
        <strain evidence="4 5">DSM 18751</strain>
    </source>
</reference>
<dbReference type="GO" id="GO:0016747">
    <property type="term" value="F:acyltransferase activity, transferring groups other than amino-acyl groups"/>
    <property type="evidence" value="ECO:0007669"/>
    <property type="project" value="InterPro"/>
</dbReference>
<accession>A0A226QJ72</accession>
<keyword evidence="2" id="KW-0012">Acyltransferase</keyword>
<dbReference type="InterPro" id="IPR000182">
    <property type="entry name" value="GNAT_dom"/>
</dbReference>
<dbReference type="EMBL" id="NDYL01000002">
    <property type="protein sequence ID" value="OXB91717.1"/>
    <property type="molecule type" value="Genomic_DNA"/>
</dbReference>
<keyword evidence="1 4" id="KW-0808">Transferase</keyword>
<organism evidence="4 5">
    <name type="scientific">Parageobacillus galactosidasius</name>
    <dbReference type="NCBI Taxonomy" id="883812"/>
    <lineage>
        <taxon>Bacteria</taxon>
        <taxon>Bacillati</taxon>
        <taxon>Bacillota</taxon>
        <taxon>Bacilli</taxon>
        <taxon>Bacillales</taxon>
        <taxon>Anoxybacillaceae</taxon>
        <taxon>Parageobacillus</taxon>
    </lineage>
</organism>
<evidence type="ECO:0000313" key="5">
    <source>
        <dbReference type="Proteomes" id="UP000198394"/>
    </source>
</evidence>
<comment type="caution">
    <text evidence="4">The sequence shown here is derived from an EMBL/GenBank/DDBJ whole genome shotgun (WGS) entry which is preliminary data.</text>
</comment>
<evidence type="ECO:0000256" key="1">
    <source>
        <dbReference type="ARBA" id="ARBA00022679"/>
    </source>
</evidence>
<feature type="domain" description="N-acetyltransferase" evidence="3">
    <location>
        <begin position="1"/>
        <end position="162"/>
    </location>
</feature>
<dbReference type="RefSeq" id="WP_089097590.1">
    <property type="nucleotide sequence ID" value="NZ_NDYL01000002.1"/>
</dbReference>
<protein>
    <submittedName>
        <fullName evidence="4">GNAT family N-acetyltransferase</fullName>
    </submittedName>
</protein>
<dbReference type="Pfam" id="PF00583">
    <property type="entry name" value="Acetyltransf_1"/>
    <property type="match status" value="1"/>
</dbReference>
<dbReference type="PANTHER" id="PTHR43877:SF2">
    <property type="entry name" value="AMINOALKYLPHOSPHONATE N-ACETYLTRANSFERASE-RELATED"/>
    <property type="match status" value="1"/>
</dbReference>
<dbReference type="PANTHER" id="PTHR43877">
    <property type="entry name" value="AMINOALKYLPHOSPHONATE N-ACETYLTRANSFERASE-RELATED-RELATED"/>
    <property type="match status" value="1"/>
</dbReference>
<dbReference type="Proteomes" id="UP000198394">
    <property type="component" value="Unassembled WGS sequence"/>
</dbReference>
<evidence type="ECO:0000256" key="2">
    <source>
        <dbReference type="ARBA" id="ARBA00023315"/>
    </source>
</evidence>
<keyword evidence="5" id="KW-1185">Reference proteome</keyword>
<dbReference type="AlphaFoldDB" id="A0A226QJ72"/>
<evidence type="ECO:0000313" key="4">
    <source>
        <dbReference type="EMBL" id="OXB91717.1"/>
    </source>
</evidence>